<dbReference type="CDD" id="cd12797">
    <property type="entry name" value="M23_peptidase"/>
    <property type="match status" value="1"/>
</dbReference>
<dbReference type="Proteomes" id="UP000321189">
    <property type="component" value="Unassembled WGS sequence"/>
</dbReference>
<sequence length="180" mass="19709">MTIHSKGNALKLLKWTLGAVIILLIVGLLIPEKLVVPVQGATSKDWNHNTFWYEPWGRSGVHKGIDIFGAKNTPVVAATSGIVIFSGELKRGGKVVAVLGAKWRVHYFAHLNDYNVSAGDVVSINSQIGLLGDTGNAAGKQPHVHYSILSLMPMPWLFTTQSQGWKKMFFLNPHKKLTAN</sequence>
<dbReference type="PANTHER" id="PTHR21666">
    <property type="entry name" value="PEPTIDASE-RELATED"/>
    <property type="match status" value="1"/>
</dbReference>
<feature type="transmembrane region" description="Helical" evidence="1">
    <location>
        <begin position="12"/>
        <end position="30"/>
    </location>
</feature>
<reference evidence="3 4" key="1">
    <citation type="submission" date="2019-07" db="EMBL/GenBank/DDBJ databases">
        <title>Whole genome shotgun sequence of Pseudoalteromonas atlantica NBRC 103033.</title>
        <authorList>
            <person name="Hosoyama A."/>
            <person name="Uohara A."/>
            <person name="Ohji S."/>
            <person name="Ichikawa N."/>
        </authorList>
    </citation>
    <scope>NUCLEOTIDE SEQUENCE [LARGE SCALE GENOMIC DNA]</scope>
    <source>
        <strain evidence="3 4">NBRC 103033</strain>
    </source>
</reference>
<dbReference type="Pfam" id="PF01551">
    <property type="entry name" value="Peptidase_M23"/>
    <property type="match status" value="1"/>
</dbReference>
<gene>
    <name evidence="3" type="ORF">PAT01_38750</name>
</gene>
<dbReference type="Gene3D" id="2.70.70.10">
    <property type="entry name" value="Glucose Permease (Domain IIA)"/>
    <property type="match status" value="1"/>
</dbReference>
<keyword evidence="4" id="KW-1185">Reference proteome</keyword>
<dbReference type="SUPFAM" id="SSF51261">
    <property type="entry name" value="Duplicated hybrid motif"/>
    <property type="match status" value="1"/>
</dbReference>
<dbReference type="InterPro" id="IPR016047">
    <property type="entry name" value="M23ase_b-sheet_dom"/>
</dbReference>
<evidence type="ECO:0000259" key="2">
    <source>
        <dbReference type="Pfam" id="PF01551"/>
    </source>
</evidence>
<comment type="caution">
    <text evidence="3">The sequence shown here is derived from an EMBL/GenBank/DDBJ whole genome shotgun (WGS) entry which is preliminary data.</text>
</comment>
<keyword evidence="1" id="KW-1133">Transmembrane helix</keyword>
<proteinExistence type="predicted"/>
<evidence type="ECO:0000313" key="4">
    <source>
        <dbReference type="Proteomes" id="UP000321189"/>
    </source>
</evidence>
<dbReference type="InterPro" id="IPR011055">
    <property type="entry name" value="Dup_hybrid_motif"/>
</dbReference>
<feature type="domain" description="M23ase beta-sheet core" evidence="2">
    <location>
        <begin position="61"/>
        <end position="148"/>
    </location>
</feature>
<dbReference type="InterPro" id="IPR050570">
    <property type="entry name" value="Cell_wall_metabolism_enzyme"/>
</dbReference>
<dbReference type="EMBL" id="BJUT01000089">
    <property type="protein sequence ID" value="GEK78571.1"/>
    <property type="molecule type" value="Genomic_DNA"/>
</dbReference>
<accession>A0ABQ0UJD6</accession>
<keyword evidence="1" id="KW-0812">Transmembrane</keyword>
<evidence type="ECO:0000256" key="1">
    <source>
        <dbReference type="SAM" id="Phobius"/>
    </source>
</evidence>
<name>A0ABQ0UJD6_PSEAF</name>
<organism evidence="3 4">
    <name type="scientific">Pseudoalteromonas atlantica</name>
    <name type="common">Alteromonas atlantica</name>
    <dbReference type="NCBI Taxonomy" id="288"/>
    <lineage>
        <taxon>Bacteria</taxon>
        <taxon>Pseudomonadati</taxon>
        <taxon>Pseudomonadota</taxon>
        <taxon>Gammaproteobacteria</taxon>
        <taxon>Alteromonadales</taxon>
        <taxon>Pseudoalteromonadaceae</taxon>
        <taxon>Pseudoalteromonas</taxon>
    </lineage>
</organism>
<keyword evidence="1" id="KW-0472">Membrane</keyword>
<dbReference type="PANTHER" id="PTHR21666:SF268">
    <property type="entry name" value="PEPTIDASE M23 DOMAIN-CONTAINING PROTEIN"/>
    <property type="match status" value="1"/>
</dbReference>
<protein>
    <submittedName>
        <fullName evidence="3">Membrane protein</fullName>
    </submittedName>
</protein>
<evidence type="ECO:0000313" key="3">
    <source>
        <dbReference type="EMBL" id="GEK78571.1"/>
    </source>
</evidence>